<accession>A0AAE3A9A3</accession>
<keyword evidence="8 14" id="KW-0511">Multifunctional enzyme</keyword>
<evidence type="ECO:0000256" key="11">
    <source>
        <dbReference type="ARBA" id="ARBA00052407"/>
    </source>
</evidence>
<evidence type="ECO:0000256" key="4">
    <source>
        <dbReference type="ARBA" id="ARBA00022679"/>
    </source>
</evidence>
<dbReference type="CDD" id="cd00830">
    <property type="entry name" value="KAS_III"/>
    <property type="match status" value="1"/>
</dbReference>
<comment type="catalytic activity">
    <reaction evidence="13">
        <text>3-methylbutanoyl-CoA + malonyl-[ACP] + H(+) = 5-methyl-3-oxohexanoyl-[ACP] + CO2 + CoA</text>
        <dbReference type="Rhea" id="RHEA:42272"/>
        <dbReference type="Rhea" id="RHEA-COMP:9623"/>
        <dbReference type="Rhea" id="RHEA-COMP:9941"/>
        <dbReference type="ChEBI" id="CHEBI:15378"/>
        <dbReference type="ChEBI" id="CHEBI:16526"/>
        <dbReference type="ChEBI" id="CHEBI:57287"/>
        <dbReference type="ChEBI" id="CHEBI:57345"/>
        <dbReference type="ChEBI" id="CHEBI:78449"/>
        <dbReference type="ChEBI" id="CHEBI:78822"/>
        <dbReference type="EC" id="2.3.1.300"/>
    </reaction>
    <physiologicalReaction direction="left-to-right" evidence="13">
        <dbReference type="Rhea" id="RHEA:42273"/>
    </physiologicalReaction>
</comment>
<evidence type="ECO:0000256" key="1">
    <source>
        <dbReference type="ARBA" id="ARBA00005194"/>
    </source>
</evidence>
<evidence type="ECO:0000256" key="5">
    <source>
        <dbReference type="ARBA" id="ARBA00022832"/>
    </source>
</evidence>
<comment type="catalytic activity">
    <reaction evidence="11">
        <text>(2S)-2-methylbutanoyl-CoA + malonyl-[ACP] + H(+) = (4S)-4-methyl-3-oxohexanoyl-[ACP] + CO2 + CoA</text>
        <dbReference type="Rhea" id="RHEA:42276"/>
        <dbReference type="Rhea" id="RHEA-COMP:9623"/>
        <dbReference type="Rhea" id="RHEA-COMP:17148"/>
        <dbReference type="ChEBI" id="CHEBI:15378"/>
        <dbReference type="ChEBI" id="CHEBI:16526"/>
        <dbReference type="ChEBI" id="CHEBI:57287"/>
        <dbReference type="ChEBI" id="CHEBI:78449"/>
        <dbReference type="ChEBI" id="CHEBI:88166"/>
        <dbReference type="ChEBI" id="CHEBI:167462"/>
        <dbReference type="EC" id="2.3.1.300"/>
    </reaction>
    <physiologicalReaction direction="left-to-right" evidence="11">
        <dbReference type="Rhea" id="RHEA:42277"/>
    </physiologicalReaction>
</comment>
<comment type="domain">
    <text evidence="14">The last Arg residue of the ACP-binding site is essential for the weak association between ACP/AcpP and FabH.</text>
</comment>
<comment type="similarity">
    <text evidence="2 14">Belongs to the thiolase-like superfamily. FabH family.</text>
</comment>
<feature type="domain" description="Beta-ketoacyl-[acyl-carrier-protein] synthase III C-terminal" evidence="15">
    <location>
        <begin position="219"/>
        <end position="308"/>
    </location>
</feature>
<evidence type="ECO:0000256" key="6">
    <source>
        <dbReference type="ARBA" id="ARBA00023098"/>
    </source>
</evidence>
<gene>
    <name evidence="14" type="primary">fabH</name>
    <name evidence="17" type="ORF">LKD36_11430</name>
</gene>
<feature type="active site" evidence="14">
    <location>
        <position position="111"/>
    </location>
</feature>
<organism evidence="17 18">
    <name type="scientific">Hominiventricola filiformis</name>
    <dbReference type="NCBI Taxonomy" id="2885352"/>
    <lineage>
        <taxon>Bacteria</taxon>
        <taxon>Bacillati</taxon>
        <taxon>Bacillota</taxon>
        <taxon>Clostridia</taxon>
        <taxon>Lachnospirales</taxon>
        <taxon>Lachnospiraceae</taxon>
        <taxon>Hominiventricola</taxon>
    </lineage>
</organism>
<dbReference type="InterPro" id="IPR016039">
    <property type="entry name" value="Thiolase-like"/>
</dbReference>
<keyword evidence="18" id="KW-1185">Reference proteome</keyword>
<dbReference type="InterPro" id="IPR013751">
    <property type="entry name" value="ACP_syn_III_N"/>
</dbReference>
<name>A0AAE3A9A3_9FIRM</name>
<evidence type="ECO:0000256" key="3">
    <source>
        <dbReference type="ARBA" id="ARBA00022516"/>
    </source>
</evidence>
<dbReference type="GO" id="GO:0033818">
    <property type="term" value="F:beta-ketoacyl-acyl-carrier-protein synthase III activity"/>
    <property type="evidence" value="ECO:0007669"/>
    <property type="project" value="UniProtKB-UniRule"/>
</dbReference>
<keyword evidence="5 14" id="KW-0276">Fatty acid metabolism</keyword>
<evidence type="ECO:0000256" key="8">
    <source>
        <dbReference type="ARBA" id="ARBA00023268"/>
    </source>
</evidence>
<dbReference type="PANTHER" id="PTHR43091:SF1">
    <property type="entry name" value="BETA-KETOACYL-[ACYL-CARRIER-PROTEIN] SYNTHASE III, CHLOROPLASTIC"/>
    <property type="match status" value="1"/>
</dbReference>
<comment type="subcellular location">
    <subcellularLocation>
        <location evidence="14">Cytoplasm</location>
    </subcellularLocation>
</comment>
<dbReference type="HAMAP" id="MF_01815">
    <property type="entry name" value="FabH"/>
    <property type="match status" value="1"/>
</dbReference>
<evidence type="ECO:0000256" key="13">
    <source>
        <dbReference type="ARBA" id="ARBA00052985"/>
    </source>
</evidence>
<keyword evidence="14" id="KW-0963">Cytoplasm</keyword>
<dbReference type="InterPro" id="IPR013747">
    <property type="entry name" value="ACP_syn_III_C"/>
</dbReference>
<dbReference type="NCBIfam" id="NF006829">
    <property type="entry name" value="PRK09352.1"/>
    <property type="match status" value="1"/>
</dbReference>
<keyword evidence="4 14" id="KW-0808">Transferase</keyword>
<comment type="catalytic activity">
    <reaction evidence="10">
        <text>malonyl-[ACP] + acetyl-CoA + H(+) = 3-oxobutanoyl-[ACP] + CO2 + CoA</text>
        <dbReference type="Rhea" id="RHEA:12080"/>
        <dbReference type="Rhea" id="RHEA-COMP:9623"/>
        <dbReference type="Rhea" id="RHEA-COMP:9625"/>
        <dbReference type="ChEBI" id="CHEBI:15378"/>
        <dbReference type="ChEBI" id="CHEBI:16526"/>
        <dbReference type="ChEBI" id="CHEBI:57287"/>
        <dbReference type="ChEBI" id="CHEBI:57288"/>
        <dbReference type="ChEBI" id="CHEBI:78449"/>
        <dbReference type="ChEBI" id="CHEBI:78450"/>
        <dbReference type="EC" id="2.3.1.180"/>
    </reaction>
    <physiologicalReaction direction="left-to-right" evidence="10">
        <dbReference type="Rhea" id="RHEA:12081"/>
    </physiologicalReaction>
</comment>
<feature type="active site" evidence="14">
    <location>
        <position position="235"/>
    </location>
</feature>
<feature type="active site" evidence="14">
    <location>
        <position position="265"/>
    </location>
</feature>
<comment type="catalytic activity">
    <reaction evidence="12">
        <text>2-methylpropanoyl-CoA + malonyl-[ACP] + H(+) = 4-methyl-3-oxopentanoyl-[ACP] + CO2 + CoA</text>
        <dbReference type="Rhea" id="RHEA:42268"/>
        <dbReference type="Rhea" id="RHEA-COMP:9623"/>
        <dbReference type="Rhea" id="RHEA-COMP:9940"/>
        <dbReference type="ChEBI" id="CHEBI:15378"/>
        <dbReference type="ChEBI" id="CHEBI:16526"/>
        <dbReference type="ChEBI" id="CHEBI:57287"/>
        <dbReference type="ChEBI" id="CHEBI:57338"/>
        <dbReference type="ChEBI" id="CHEBI:78449"/>
        <dbReference type="ChEBI" id="CHEBI:78820"/>
        <dbReference type="EC" id="2.3.1.300"/>
    </reaction>
    <physiologicalReaction direction="left-to-right" evidence="12">
        <dbReference type="Rhea" id="RHEA:42269"/>
    </physiologicalReaction>
</comment>
<feature type="region of interest" description="ACP-binding" evidence="14">
    <location>
        <begin position="236"/>
        <end position="240"/>
    </location>
</feature>
<dbReference type="GO" id="GO:0004315">
    <property type="term" value="F:3-oxoacyl-[acyl-carrier-protein] synthase activity"/>
    <property type="evidence" value="ECO:0007669"/>
    <property type="project" value="InterPro"/>
</dbReference>
<dbReference type="Gene3D" id="3.40.47.10">
    <property type="match status" value="1"/>
</dbReference>
<keyword evidence="9 14" id="KW-0012">Acyltransferase</keyword>
<evidence type="ECO:0000313" key="17">
    <source>
        <dbReference type="EMBL" id="MCC2126778.1"/>
    </source>
</evidence>
<dbReference type="EMBL" id="JAJEPS010000011">
    <property type="protein sequence ID" value="MCC2126778.1"/>
    <property type="molecule type" value="Genomic_DNA"/>
</dbReference>
<dbReference type="AlphaFoldDB" id="A0AAE3A9A3"/>
<evidence type="ECO:0000256" key="9">
    <source>
        <dbReference type="ARBA" id="ARBA00023315"/>
    </source>
</evidence>
<protein>
    <recommendedName>
        <fullName evidence="14">Beta-ketoacyl-[acyl-carrier-protein] synthase III</fullName>
        <shortName evidence="14">Beta-ketoacyl-ACP synthase III</shortName>
        <shortName evidence="14">KAS III</shortName>
        <ecNumber evidence="14">2.3.1.180</ecNumber>
    </recommendedName>
    <alternativeName>
        <fullName evidence="14">3-oxoacyl-[acyl-carrier-protein] synthase 3</fullName>
    </alternativeName>
    <alternativeName>
        <fullName evidence="14">3-oxoacyl-[acyl-carrier-protein] synthase III</fullName>
    </alternativeName>
</protein>
<keyword evidence="6 14" id="KW-0443">Lipid metabolism</keyword>
<comment type="function">
    <text evidence="14">Catalyzes the condensation reaction of fatty acid synthesis by the addition to an acyl acceptor of two carbons from malonyl-ACP. Catalyzes the first condensation reaction which initiates fatty acid synthesis and may therefore play a role in governing the total rate of fatty acid production. Possesses both acetoacetyl-ACP synthase and acetyl transacylase activities. Its substrate specificity determines the biosynthesis of branched-chain and/or straight-chain of fatty acids.</text>
</comment>
<dbReference type="NCBIfam" id="TIGR00747">
    <property type="entry name" value="fabH"/>
    <property type="match status" value="1"/>
</dbReference>
<comment type="caution">
    <text evidence="17">The sequence shown here is derived from an EMBL/GenBank/DDBJ whole genome shotgun (WGS) entry which is preliminary data.</text>
</comment>
<evidence type="ECO:0000313" key="18">
    <source>
        <dbReference type="Proteomes" id="UP001198220"/>
    </source>
</evidence>
<proteinExistence type="inferred from homology"/>
<keyword evidence="3 14" id="KW-0444">Lipid biosynthesis</keyword>
<dbReference type="Proteomes" id="UP001198220">
    <property type="component" value="Unassembled WGS sequence"/>
</dbReference>
<reference evidence="17 18" key="1">
    <citation type="submission" date="2021-10" db="EMBL/GenBank/DDBJ databases">
        <title>Anaerobic single-cell dispensing facilitates the cultivation of human gut bacteria.</title>
        <authorList>
            <person name="Afrizal A."/>
        </authorList>
    </citation>
    <scope>NUCLEOTIDE SEQUENCE [LARGE SCALE GENOMIC DNA]</scope>
    <source>
        <strain evidence="17 18">CLA-AA-H276</strain>
    </source>
</reference>
<dbReference type="SUPFAM" id="SSF53901">
    <property type="entry name" value="Thiolase-like"/>
    <property type="match status" value="1"/>
</dbReference>
<feature type="domain" description="Beta-ketoacyl-[acyl-carrier-protein] synthase III N-terminal" evidence="16">
    <location>
        <begin position="105"/>
        <end position="182"/>
    </location>
</feature>
<evidence type="ECO:0000259" key="15">
    <source>
        <dbReference type="Pfam" id="PF08541"/>
    </source>
</evidence>
<evidence type="ECO:0000259" key="16">
    <source>
        <dbReference type="Pfam" id="PF08545"/>
    </source>
</evidence>
<dbReference type="RefSeq" id="WP_118771519.1">
    <property type="nucleotide sequence ID" value="NZ_JAJEPS010000011.1"/>
</dbReference>
<comment type="subunit">
    <text evidence="14">Homodimer.</text>
</comment>
<keyword evidence="7 14" id="KW-0275">Fatty acid biosynthesis</keyword>
<sequence>MNAKIMGTGYELPAFRADNDYLATLVDTSDEWIRERTGICARHLAKEETTTSMAAKAARKALQKAGVDASEVELVIVATITGDTDTPSTACKVQAQIGADHAVAFDMNAACSGFLYGLHVADAFFKSGIYKNALVIGAESLSKIVDWTDRGTCVLFGDGAGAAFLTASEEGGILSQSVGSNGEKWEVLSCPKGGYLQMNGQEVFKFAVRTVPLCVEDALEKAGMKADDVDLFLLHQANVRILQSVAKRLKQPEEKFPMNMNECGNTSAASLPILMAQLDEQGRFHRGNKVVLSGFGAGLTWGACVIEW</sequence>
<evidence type="ECO:0000256" key="7">
    <source>
        <dbReference type="ARBA" id="ARBA00023160"/>
    </source>
</evidence>
<evidence type="ECO:0000256" key="2">
    <source>
        <dbReference type="ARBA" id="ARBA00008642"/>
    </source>
</evidence>
<evidence type="ECO:0000256" key="10">
    <source>
        <dbReference type="ARBA" id="ARBA00051096"/>
    </source>
</evidence>
<comment type="pathway">
    <text evidence="1 14">Lipid metabolism; fatty acid biosynthesis.</text>
</comment>
<dbReference type="Pfam" id="PF08545">
    <property type="entry name" value="ACP_syn_III"/>
    <property type="match status" value="1"/>
</dbReference>
<dbReference type="Pfam" id="PF08541">
    <property type="entry name" value="ACP_syn_III_C"/>
    <property type="match status" value="1"/>
</dbReference>
<dbReference type="GO" id="GO:0005737">
    <property type="term" value="C:cytoplasm"/>
    <property type="evidence" value="ECO:0007669"/>
    <property type="project" value="UniProtKB-SubCell"/>
</dbReference>
<evidence type="ECO:0000256" key="12">
    <source>
        <dbReference type="ARBA" id="ARBA00052467"/>
    </source>
</evidence>
<dbReference type="EC" id="2.3.1.180" evidence="14"/>
<dbReference type="PANTHER" id="PTHR43091">
    <property type="entry name" value="3-OXOACYL-[ACYL-CARRIER-PROTEIN] SYNTHASE"/>
    <property type="match status" value="1"/>
</dbReference>
<dbReference type="GO" id="GO:0006633">
    <property type="term" value="P:fatty acid biosynthetic process"/>
    <property type="evidence" value="ECO:0007669"/>
    <property type="project" value="UniProtKB-UniRule"/>
</dbReference>
<dbReference type="InterPro" id="IPR004655">
    <property type="entry name" value="FabH"/>
</dbReference>
<dbReference type="FunFam" id="3.40.47.10:FF:000004">
    <property type="entry name" value="3-oxoacyl-[acyl-carrier-protein] synthase 3"/>
    <property type="match status" value="1"/>
</dbReference>
<evidence type="ECO:0000256" key="14">
    <source>
        <dbReference type="HAMAP-Rule" id="MF_01815"/>
    </source>
</evidence>